<dbReference type="Proteomes" id="UP001434883">
    <property type="component" value="Unassembled WGS sequence"/>
</dbReference>
<accession>A0ABV0QD99</accession>
<feature type="domain" description="Myb/SANT-like DNA-binding" evidence="1">
    <location>
        <begin position="138"/>
        <end position="216"/>
    </location>
</feature>
<organism evidence="2 3">
    <name type="scientific">Xenoophorus captivus</name>
    <dbReference type="NCBI Taxonomy" id="1517983"/>
    <lineage>
        <taxon>Eukaryota</taxon>
        <taxon>Metazoa</taxon>
        <taxon>Chordata</taxon>
        <taxon>Craniata</taxon>
        <taxon>Vertebrata</taxon>
        <taxon>Euteleostomi</taxon>
        <taxon>Actinopterygii</taxon>
        <taxon>Neopterygii</taxon>
        <taxon>Teleostei</taxon>
        <taxon>Neoteleostei</taxon>
        <taxon>Acanthomorphata</taxon>
        <taxon>Ovalentaria</taxon>
        <taxon>Atherinomorphae</taxon>
        <taxon>Cyprinodontiformes</taxon>
        <taxon>Goodeidae</taxon>
        <taxon>Xenoophorus</taxon>
    </lineage>
</organism>
<feature type="domain" description="Myb/SANT-like DNA-binding" evidence="1">
    <location>
        <begin position="64"/>
        <end position="136"/>
    </location>
</feature>
<dbReference type="PANTHER" id="PTHR47595:SF1">
    <property type="entry name" value="MYB_SANT-LIKE DNA-BINDING DOMAIN-CONTAINING PROTEIN"/>
    <property type="match status" value="1"/>
</dbReference>
<protein>
    <recommendedName>
        <fullName evidence="1">Myb/SANT-like DNA-binding domain-containing protein</fullName>
    </recommendedName>
</protein>
<feature type="domain" description="Myb/SANT-like DNA-binding" evidence="1">
    <location>
        <begin position="259"/>
        <end position="327"/>
    </location>
</feature>
<keyword evidence="3" id="KW-1185">Reference proteome</keyword>
<reference evidence="2 3" key="1">
    <citation type="submission" date="2021-06" db="EMBL/GenBank/DDBJ databases">
        <authorList>
            <person name="Palmer J.M."/>
        </authorList>
    </citation>
    <scope>NUCLEOTIDE SEQUENCE [LARGE SCALE GENOMIC DNA]</scope>
    <source>
        <strain evidence="2 3">XC_2019</strain>
        <tissue evidence="2">Muscle</tissue>
    </source>
</reference>
<gene>
    <name evidence="2" type="ORF">XENOCAPTIV_014238</name>
</gene>
<name>A0ABV0QD99_9TELE</name>
<proteinExistence type="predicted"/>
<evidence type="ECO:0000313" key="2">
    <source>
        <dbReference type="EMBL" id="MEQ2193796.1"/>
    </source>
</evidence>
<dbReference type="Pfam" id="PF13837">
    <property type="entry name" value="Myb_DNA-bind_4"/>
    <property type="match status" value="3"/>
</dbReference>
<feature type="non-terminal residue" evidence="2">
    <location>
        <position position="1"/>
    </location>
</feature>
<dbReference type="PANTHER" id="PTHR47595">
    <property type="entry name" value="HEAT SHOCK 70 KDA PROTEIN 14"/>
    <property type="match status" value="1"/>
</dbReference>
<dbReference type="EMBL" id="JAHRIN010008698">
    <property type="protein sequence ID" value="MEQ2193796.1"/>
    <property type="molecule type" value="Genomic_DNA"/>
</dbReference>
<dbReference type="InterPro" id="IPR044822">
    <property type="entry name" value="Myb_DNA-bind_4"/>
</dbReference>
<dbReference type="Gene3D" id="1.10.10.60">
    <property type="entry name" value="Homeodomain-like"/>
    <property type="match status" value="3"/>
</dbReference>
<evidence type="ECO:0000259" key="1">
    <source>
        <dbReference type="Pfam" id="PF13837"/>
    </source>
</evidence>
<evidence type="ECO:0000313" key="3">
    <source>
        <dbReference type="Proteomes" id="UP001434883"/>
    </source>
</evidence>
<sequence length="329" mass="38351">LEQILGQEAMTIDEYDDRDEQADMDPGTVSKCSHIPIQNKHNVPCLWISCPCPPAGVADEQMKTSWSEEETVALVEVWAADDVQHSLKTYMRNGHVYADISEKLASLGYLRTAEQCQLRIKRLKKTYRRYCNSRRKTPWSDLETRTLLEIWGEDSVQLTLRGCLKNRHVFEYISEKLSNHGFIRTTEQCYTRMKRLKYSFVHEKEEFKFFNEMDKIFRKDLNMDDSVVNPFIVDEADDFAPEVHQMKGNHWLADSSKMAWGDGETEALLEIWGSAEIQENLKGGNKNKSIYKQISQVMASQGYLRSPEQCQSRVKRLRANFRQFLEGRQ</sequence>
<comment type="caution">
    <text evidence="2">The sequence shown here is derived from an EMBL/GenBank/DDBJ whole genome shotgun (WGS) entry which is preliminary data.</text>
</comment>